<evidence type="ECO:0000256" key="2">
    <source>
        <dbReference type="SAM" id="SignalP"/>
    </source>
</evidence>
<accession>A0AAN8BI61</accession>
<sequence length="72" mass="7776">MRVCLLLLVPLVVRVSANSDMYRKKLQEQSLGPGDLRRGWPPPGALKRGSSGRHSGDLAPTVEDVRPGLGLT</sequence>
<dbReference type="AlphaFoldDB" id="A0AAN8BI61"/>
<feature type="signal peptide" evidence="2">
    <location>
        <begin position="1"/>
        <end position="17"/>
    </location>
</feature>
<proteinExistence type="predicted"/>
<feature type="region of interest" description="Disordered" evidence="1">
    <location>
        <begin position="28"/>
        <end position="72"/>
    </location>
</feature>
<evidence type="ECO:0000256" key="1">
    <source>
        <dbReference type="SAM" id="MobiDB-lite"/>
    </source>
</evidence>
<feature type="chain" id="PRO_5042959402" evidence="2">
    <location>
        <begin position="18"/>
        <end position="72"/>
    </location>
</feature>
<keyword evidence="2" id="KW-0732">Signal</keyword>
<protein>
    <submittedName>
        <fullName evidence="3">Uncharacterized protein</fullName>
    </submittedName>
</protein>
<dbReference type="Proteomes" id="UP001335648">
    <property type="component" value="Unassembled WGS sequence"/>
</dbReference>
<evidence type="ECO:0000313" key="4">
    <source>
        <dbReference type="Proteomes" id="UP001335648"/>
    </source>
</evidence>
<keyword evidence="4" id="KW-1185">Reference proteome</keyword>
<reference evidence="3 4" key="1">
    <citation type="journal article" date="2023" name="Mol. Biol. Evol.">
        <title>Genomics of Secondarily Temperate Adaptation in the Only Non-Antarctic Icefish.</title>
        <authorList>
            <person name="Rivera-Colon A.G."/>
            <person name="Rayamajhi N."/>
            <person name="Minhas B.F."/>
            <person name="Madrigal G."/>
            <person name="Bilyk K.T."/>
            <person name="Yoon V."/>
            <person name="Hune M."/>
            <person name="Gregory S."/>
            <person name="Cheng C.H.C."/>
            <person name="Catchen J.M."/>
        </authorList>
    </citation>
    <scope>NUCLEOTIDE SEQUENCE [LARGE SCALE GENOMIC DNA]</scope>
    <source>
        <strain evidence="3">JC2023a</strain>
    </source>
</reference>
<name>A0AAN8BI61_9TELE</name>
<gene>
    <name evidence="3" type="ORF">CesoFtcFv8_019089</name>
</gene>
<comment type="caution">
    <text evidence="3">The sequence shown here is derived from an EMBL/GenBank/DDBJ whole genome shotgun (WGS) entry which is preliminary data.</text>
</comment>
<evidence type="ECO:0000313" key="3">
    <source>
        <dbReference type="EMBL" id="KAK5885376.1"/>
    </source>
</evidence>
<dbReference type="EMBL" id="JAULUE010002060">
    <property type="protein sequence ID" value="KAK5885376.1"/>
    <property type="molecule type" value="Genomic_DNA"/>
</dbReference>
<organism evidence="3 4">
    <name type="scientific">Champsocephalus esox</name>
    <name type="common">pike icefish</name>
    <dbReference type="NCBI Taxonomy" id="159716"/>
    <lineage>
        <taxon>Eukaryota</taxon>
        <taxon>Metazoa</taxon>
        <taxon>Chordata</taxon>
        <taxon>Craniata</taxon>
        <taxon>Vertebrata</taxon>
        <taxon>Euteleostomi</taxon>
        <taxon>Actinopterygii</taxon>
        <taxon>Neopterygii</taxon>
        <taxon>Teleostei</taxon>
        <taxon>Neoteleostei</taxon>
        <taxon>Acanthomorphata</taxon>
        <taxon>Eupercaria</taxon>
        <taxon>Perciformes</taxon>
        <taxon>Notothenioidei</taxon>
        <taxon>Channichthyidae</taxon>
        <taxon>Champsocephalus</taxon>
    </lineage>
</organism>